<proteinExistence type="predicted"/>
<dbReference type="AlphaFoldDB" id="K4B853"/>
<keyword evidence="2" id="KW-1185">Reference proteome</keyword>
<sequence>MLLLLPVEPTQRVAFEDLQTMGNPYVHELPHRDVFAFLEKA</sequence>
<evidence type="ECO:0000313" key="1">
    <source>
        <dbReference type="EnsemblPlants" id="Solyc02g070720.1.1"/>
    </source>
</evidence>
<reference evidence="1" key="1">
    <citation type="journal article" date="2012" name="Nature">
        <title>The tomato genome sequence provides insights into fleshy fruit evolution.</title>
        <authorList>
            <consortium name="Tomato Genome Consortium"/>
        </authorList>
    </citation>
    <scope>NUCLEOTIDE SEQUENCE [LARGE SCALE GENOMIC DNA]</scope>
    <source>
        <strain evidence="1">cv. Heinz 1706</strain>
    </source>
</reference>
<name>K4B853_SOLLC</name>
<dbReference type="HOGENOM" id="CLU_3280543_0_0_1"/>
<dbReference type="PaxDb" id="4081-Solyc02g070720.1.1"/>
<reference evidence="1" key="2">
    <citation type="submission" date="2015-06" db="UniProtKB">
        <authorList>
            <consortium name="EnsemblPlants"/>
        </authorList>
    </citation>
    <scope>IDENTIFICATION</scope>
    <source>
        <strain evidence="1">cv. Heinz 1706</strain>
    </source>
</reference>
<evidence type="ECO:0000313" key="2">
    <source>
        <dbReference type="Proteomes" id="UP000004994"/>
    </source>
</evidence>
<dbReference type="Proteomes" id="UP000004994">
    <property type="component" value="Chromosome 2"/>
</dbReference>
<dbReference type="Gramene" id="Solyc02g070720.1.1">
    <property type="protein sequence ID" value="Solyc02g070720.1.1"/>
    <property type="gene ID" value="Solyc02g070720.1"/>
</dbReference>
<dbReference type="EnsemblPlants" id="Solyc02g070720.1.1">
    <property type="protein sequence ID" value="Solyc02g070720.1.1"/>
    <property type="gene ID" value="Solyc02g070720.1"/>
</dbReference>
<protein>
    <submittedName>
        <fullName evidence="1">Uncharacterized protein</fullName>
    </submittedName>
</protein>
<accession>K4B853</accession>
<organism evidence="1">
    <name type="scientific">Solanum lycopersicum</name>
    <name type="common">Tomato</name>
    <name type="synonym">Lycopersicon esculentum</name>
    <dbReference type="NCBI Taxonomy" id="4081"/>
    <lineage>
        <taxon>Eukaryota</taxon>
        <taxon>Viridiplantae</taxon>
        <taxon>Streptophyta</taxon>
        <taxon>Embryophyta</taxon>
        <taxon>Tracheophyta</taxon>
        <taxon>Spermatophyta</taxon>
        <taxon>Magnoliopsida</taxon>
        <taxon>eudicotyledons</taxon>
        <taxon>Gunneridae</taxon>
        <taxon>Pentapetalae</taxon>
        <taxon>asterids</taxon>
        <taxon>lamiids</taxon>
        <taxon>Solanales</taxon>
        <taxon>Solanaceae</taxon>
        <taxon>Solanoideae</taxon>
        <taxon>Solaneae</taxon>
        <taxon>Solanum</taxon>
        <taxon>Solanum subgen. Lycopersicon</taxon>
    </lineage>
</organism>
<dbReference type="InParanoid" id="K4B853"/>